<dbReference type="AlphaFoldDB" id="A0A1G6BIW9"/>
<sequence length="168" mass="19164">MRRFSIRNATLADIAPLLRLEELSFRTDRISRRSFRRLIRSPSAICRVARAGNHIAGYAVVLSRTGSTVARLYSLAVDADFRGLGLAAALVEDAERMATRRGMTRLRLEVREDNPAAIRLYERLAFRQCDNRPGYYADGATAIRYQKRLDRRRSPGGARPLRYDHRQG</sequence>
<evidence type="ECO:0000256" key="1">
    <source>
        <dbReference type="ARBA" id="ARBA00022679"/>
    </source>
</evidence>
<keyword evidence="1" id="KW-0808">Transferase</keyword>
<dbReference type="GO" id="GO:0005840">
    <property type="term" value="C:ribosome"/>
    <property type="evidence" value="ECO:0007669"/>
    <property type="project" value="UniProtKB-KW"/>
</dbReference>
<dbReference type="InterPro" id="IPR050680">
    <property type="entry name" value="YpeA/RimI_acetyltransf"/>
</dbReference>
<dbReference type="CDD" id="cd04301">
    <property type="entry name" value="NAT_SF"/>
    <property type="match status" value="1"/>
</dbReference>
<evidence type="ECO:0000313" key="5">
    <source>
        <dbReference type="EMBL" id="SDB20592.1"/>
    </source>
</evidence>
<dbReference type="RefSeq" id="WP_090875812.1">
    <property type="nucleotide sequence ID" value="NZ_FMXQ01000003.1"/>
</dbReference>
<evidence type="ECO:0000259" key="4">
    <source>
        <dbReference type="PROSITE" id="PS51186"/>
    </source>
</evidence>
<dbReference type="STRING" id="665467.SAMN02982931_01512"/>
<dbReference type="SUPFAM" id="SSF55729">
    <property type="entry name" value="Acyl-CoA N-acyltransferases (Nat)"/>
    <property type="match status" value="1"/>
</dbReference>
<organism evidence="5 6">
    <name type="scientific">Bauldia litoralis</name>
    <dbReference type="NCBI Taxonomy" id="665467"/>
    <lineage>
        <taxon>Bacteria</taxon>
        <taxon>Pseudomonadati</taxon>
        <taxon>Pseudomonadota</taxon>
        <taxon>Alphaproteobacteria</taxon>
        <taxon>Hyphomicrobiales</taxon>
        <taxon>Kaistiaceae</taxon>
        <taxon>Bauldia</taxon>
    </lineage>
</organism>
<keyword evidence="5" id="KW-0687">Ribonucleoprotein</keyword>
<proteinExistence type="predicted"/>
<dbReference type="PANTHER" id="PTHR43420">
    <property type="entry name" value="ACETYLTRANSFERASE"/>
    <property type="match status" value="1"/>
</dbReference>
<dbReference type="EMBL" id="FMXQ01000003">
    <property type="protein sequence ID" value="SDB20592.1"/>
    <property type="molecule type" value="Genomic_DNA"/>
</dbReference>
<name>A0A1G6BIW9_9HYPH</name>
<gene>
    <name evidence="5" type="ORF">SAMN02982931_01512</name>
</gene>
<protein>
    <submittedName>
        <fullName evidence="5">Ribosomal protein S18 acetylase RimI</fullName>
    </submittedName>
</protein>
<dbReference type="InterPro" id="IPR016181">
    <property type="entry name" value="Acyl_CoA_acyltransferase"/>
</dbReference>
<dbReference type="PANTHER" id="PTHR43420:SF12">
    <property type="entry name" value="N-ACETYLTRANSFERASE DOMAIN-CONTAINING PROTEIN"/>
    <property type="match status" value="1"/>
</dbReference>
<keyword evidence="6" id="KW-1185">Reference proteome</keyword>
<dbReference type="OrthoDB" id="9803233at2"/>
<dbReference type="GO" id="GO:0016747">
    <property type="term" value="F:acyltransferase activity, transferring groups other than amino-acyl groups"/>
    <property type="evidence" value="ECO:0007669"/>
    <property type="project" value="InterPro"/>
</dbReference>
<dbReference type="Pfam" id="PF00583">
    <property type="entry name" value="Acetyltransf_1"/>
    <property type="match status" value="1"/>
</dbReference>
<dbReference type="Proteomes" id="UP000199071">
    <property type="component" value="Unassembled WGS sequence"/>
</dbReference>
<dbReference type="InterPro" id="IPR000182">
    <property type="entry name" value="GNAT_dom"/>
</dbReference>
<dbReference type="Gene3D" id="3.40.630.30">
    <property type="match status" value="1"/>
</dbReference>
<accession>A0A1G6BIW9</accession>
<reference evidence="5 6" key="1">
    <citation type="submission" date="2016-10" db="EMBL/GenBank/DDBJ databases">
        <authorList>
            <person name="de Groot N.N."/>
        </authorList>
    </citation>
    <scope>NUCLEOTIDE SEQUENCE [LARGE SCALE GENOMIC DNA]</scope>
    <source>
        <strain evidence="5 6">ATCC 35022</strain>
    </source>
</reference>
<feature type="region of interest" description="Disordered" evidence="3">
    <location>
        <begin position="149"/>
        <end position="168"/>
    </location>
</feature>
<evidence type="ECO:0000256" key="3">
    <source>
        <dbReference type="SAM" id="MobiDB-lite"/>
    </source>
</evidence>
<dbReference type="PROSITE" id="PS51186">
    <property type="entry name" value="GNAT"/>
    <property type="match status" value="1"/>
</dbReference>
<keyword evidence="2" id="KW-0012">Acyltransferase</keyword>
<keyword evidence="5" id="KW-0689">Ribosomal protein</keyword>
<evidence type="ECO:0000256" key="2">
    <source>
        <dbReference type="ARBA" id="ARBA00023315"/>
    </source>
</evidence>
<feature type="domain" description="N-acetyltransferase" evidence="4">
    <location>
        <begin position="4"/>
        <end position="150"/>
    </location>
</feature>
<evidence type="ECO:0000313" key="6">
    <source>
        <dbReference type="Proteomes" id="UP000199071"/>
    </source>
</evidence>